<feature type="transmembrane region" description="Helical" evidence="1">
    <location>
        <begin position="26"/>
        <end position="47"/>
    </location>
</feature>
<proteinExistence type="predicted"/>
<keyword evidence="1" id="KW-0472">Membrane</keyword>
<dbReference type="EMBL" id="CAEZUU010000101">
    <property type="protein sequence ID" value="CAB4613243.1"/>
    <property type="molecule type" value="Genomic_DNA"/>
</dbReference>
<dbReference type="Gene3D" id="1.20.1250.20">
    <property type="entry name" value="MFS general substrate transporter like domains"/>
    <property type="match status" value="1"/>
</dbReference>
<name>A0A6J6HL13_9ZZZZ</name>
<keyword evidence="1" id="KW-1133">Transmembrane helix</keyword>
<protein>
    <submittedName>
        <fullName evidence="2">Unannotated protein</fullName>
    </submittedName>
</protein>
<dbReference type="SUPFAM" id="SSF103473">
    <property type="entry name" value="MFS general substrate transporter"/>
    <property type="match status" value="1"/>
</dbReference>
<gene>
    <name evidence="2" type="ORF">UFOPK1857_00546</name>
</gene>
<evidence type="ECO:0000256" key="1">
    <source>
        <dbReference type="SAM" id="Phobius"/>
    </source>
</evidence>
<evidence type="ECO:0000313" key="2">
    <source>
        <dbReference type="EMBL" id="CAB4613243.1"/>
    </source>
</evidence>
<organism evidence="2">
    <name type="scientific">freshwater metagenome</name>
    <dbReference type="NCBI Taxonomy" id="449393"/>
    <lineage>
        <taxon>unclassified sequences</taxon>
        <taxon>metagenomes</taxon>
        <taxon>ecological metagenomes</taxon>
    </lineage>
</organism>
<keyword evidence="1" id="KW-0812">Transmembrane</keyword>
<feature type="transmembrane region" description="Helical" evidence="1">
    <location>
        <begin position="87"/>
        <end position="108"/>
    </location>
</feature>
<sequence>MIRTGAAIAGAGVAMALVMPTVQLSWLGWAVAGVGISGVVPQCMAFASDIGSKQNQGRNLAKVVGLTYAGVLGGPAVIGFIGNAVGLQSALILGIVLAAFVAGGSMAMQKGEQKYGETI</sequence>
<accession>A0A6J6HL13</accession>
<dbReference type="InterPro" id="IPR036259">
    <property type="entry name" value="MFS_trans_sf"/>
</dbReference>
<feature type="transmembrane region" description="Helical" evidence="1">
    <location>
        <begin position="59"/>
        <end position="81"/>
    </location>
</feature>
<reference evidence="2" key="1">
    <citation type="submission" date="2020-05" db="EMBL/GenBank/DDBJ databases">
        <authorList>
            <person name="Chiriac C."/>
            <person name="Salcher M."/>
            <person name="Ghai R."/>
            <person name="Kavagutti S V."/>
        </authorList>
    </citation>
    <scope>NUCLEOTIDE SEQUENCE</scope>
</reference>
<dbReference type="AlphaFoldDB" id="A0A6J6HL13"/>